<dbReference type="RefSeq" id="WP_053099547.1">
    <property type="nucleotide sequence ID" value="NZ_CP012358.1"/>
</dbReference>
<dbReference type="Proteomes" id="UP000063953">
    <property type="component" value="Chromosome"/>
</dbReference>
<evidence type="ECO:0000256" key="1">
    <source>
        <dbReference type="ARBA" id="ARBA00022490"/>
    </source>
</evidence>
<dbReference type="GeneID" id="93983181"/>
<evidence type="ECO:0000256" key="3">
    <source>
        <dbReference type="ARBA" id="ARBA00022829"/>
    </source>
</evidence>
<keyword evidence="1" id="KW-0963">Cytoplasm</keyword>
<keyword evidence="3" id="KW-0159">Chromosome partition</keyword>
<reference evidence="5 6" key="1">
    <citation type="journal article" date="2015" name="Genome Announc.">
        <title>Genome Sequences of Oblitimonas alkaliphila gen. nov. sp. nov. (Proposed), a Novel Bacterium of the Pseudomonadaceae Family.</title>
        <authorList>
            <person name="Lauer A.C."/>
            <person name="Nicholson A.C."/>
            <person name="Humrighouse B.W."/>
            <person name="Emery B."/>
            <person name="Drobish A."/>
            <person name="Juieng P."/>
            <person name="Loparev V."/>
            <person name="McQuiston J.R."/>
        </authorList>
    </citation>
    <scope>NUCLEOTIDE SEQUENCE [LARGE SCALE GENOMIC DNA]</scope>
    <source>
        <strain evidence="5 6">E5571</strain>
    </source>
</reference>
<dbReference type="GO" id="GO:0051301">
    <property type="term" value="P:cell division"/>
    <property type="evidence" value="ECO:0007669"/>
    <property type="project" value="UniProtKB-KW"/>
</dbReference>
<dbReference type="Pfam" id="PF04079">
    <property type="entry name" value="SMC_ScpB"/>
    <property type="match status" value="1"/>
</dbReference>
<sequence length="246" mass="27812">MSNAIILPELVRILEALLLVHPKPLTIEQLQQLLESKAFTASKAQLKQALTALADAYQQHALELVEVASGYRLQIRSSYNTWTQVLSEEKPSKFSRAMLETLALIAYRQPITRGEIEEVRGVSVSSNIMRSLQEREWIRVVGYREVPGKPAMFATTKAFLDYFNLKGLDELPSLMALRDLSEIERSIPQQLPLTASNEITTEKLLTEHTQATEEVSFRSLLNELDAMEEHLVTEFKDLTPTDAAQD</sequence>
<dbReference type="InterPro" id="IPR036388">
    <property type="entry name" value="WH-like_DNA-bd_sf"/>
</dbReference>
<evidence type="ECO:0008006" key="7">
    <source>
        <dbReference type="Google" id="ProtNLM"/>
    </source>
</evidence>
<dbReference type="InterPro" id="IPR036390">
    <property type="entry name" value="WH_DNA-bd_sf"/>
</dbReference>
<evidence type="ECO:0000256" key="4">
    <source>
        <dbReference type="ARBA" id="ARBA00023306"/>
    </source>
</evidence>
<accession>A0A0K1XBM2</accession>
<dbReference type="PANTHER" id="PTHR34298:SF2">
    <property type="entry name" value="SEGREGATION AND CONDENSATION PROTEIN B"/>
    <property type="match status" value="1"/>
</dbReference>
<dbReference type="PANTHER" id="PTHR34298">
    <property type="entry name" value="SEGREGATION AND CONDENSATION PROTEIN B"/>
    <property type="match status" value="1"/>
</dbReference>
<dbReference type="AlphaFoldDB" id="A0A0K1XBM2"/>
<dbReference type="InterPro" id="IPR005234">
    <property type="entry name" value="ScpB_csome_segregation"/>
</dbReference>
<organism evidence="5 6">
    <name type="scientific">Thiopseudomonas alkaliphila</name>
    <dbReference type="NCBI Taxonomy" id="1697053"/>
    <lineage>
        <taxon>Bacteria</taxon>
        <taxon>Pseudomonadati</taxon>
        <taxon>Pseudomonadota</taxon>
        <taxon>Gammaproteobacteria</taxon>
        <taxon>Pseudomonadales</taxon>
        <taxon>Pseudomonadaceae</taxon>
        <taxon>Thiopseudomonas</taxon>
    </lineage>
</organism>
<keyword evidence="6" id="KW-1185">Reference proteome</keyword>
<keyword evidence="4" id="KW-0131">Cell cycle</keyword>
<evidence type="ECO:0000313" key="6">
    <source>
        <dbReference type="Proteomes" id="UP000063953"/>
    </source>
</evidence>
<dbReference type="STRING" id="1697053.AKN87_02715"/>
<dbReference type="KEGG" id="pbb:AKN87_02715"/>
<proteinExistence type="predicted"/>
<evidence type="ECO:0000256" key="2">
    <source>
        <dbReference type="ARBA" id="ARBA00022618"/>
    </source>
</evidence>
<dbReference type="NCBIfam" id="TIGR00281">
    <property type="entry name" value="SMC-Scp complex subunit ScpB"/>
    <property type="match status" value="1"/>
</dbReference>
<name>A0A0K1XBM2_9GAMM</name>
<protein>
    <recommendedName>
        <fullName evidence="7">Condensin subunit ScpB</fullName>
    </recommendedName>
</protein>
<dbReference type="GO" id="GO:0051304">
    <property type="term" value="P:chromosome separation"/>
    <property type="evidence" value="ECO:0007669"/>
    <property type="project" value="InterPro"/>
</dbReference>
<evidence type="ECO:0000313" key="5">
    <source>
        <dbReference type="EMBL" id="AKX58644.1"/>
    </source>
</evidence>
<dbReference type="PATRIC" id="fig|1697053.3.peg.558"/>
<keyword evidence="2" id="KW-0132">Cell division</keyword>
<dbReference type="SUPFAM" id="SSF46785">
    <property type="entry name" value="Winged helix' DNA-binding domain"/>
    <property type="match status" value="2"/>
</dbReference>
<dbReference type="EMBL" id="CP012365">
    <property type="protein sequence ID" value="AKX58644.1"/>
    <property type="molecule type" value="Genomic_DNA"/>
</dbReference>
<gene>
    <name evidence="5" type="ORF">AKN88_00820</name>
</gene>
<dbReference type="Gene3D" id="1.10.10.10">
    <property type="entry name" value="Winged helix-like DNA-binding domain superfamily/Winged helix DNA-binding domain"/>
    <property type="match status" value="2"/>
</dbReference>